<dbReference type="RefSeq" id="WP_270676826.1">
    <property type="nucleotide sequence ID" value="NZ_JAQFWP010000009.1"/>
</dbReference>
<keyword evidence="2" id="KW-0732">Signal</keyword>
<accession>A0ABT4TI05</accession>
<keyword evidence="1" id="KW-1133">Transmembrane helix</keyword>
<keyword evidence="1" id="KW-0472">Membrane</keyword>
<keyword evidence="1" id="KW-0812">Transmembrane</keyword>
<dbReference type="GO" id="GO:0016787">
    <property type="term" value="F:hydrolase activity"/>
    <property type="evidence" value="ECO:0007669"/>
    <property type="project" value="UniProtKB-KW"/>
</dbReference>
<feature type="signal peptide" evidence="2">
    <location>
        <begin position="1"/>
        <end position="20"/>
    </location>
</feature>
<feature type="transmembrane region" description="Helical" evidence="1">
    <location>
        <begin position="121"/>
        <end position="138"/>
    </location>
</feature>
<comment type="caution">
    <text evidence="3">The sequence shown here is derived from an EMBL/GenBank/DDBJ whole genome shotgun (WGS) entry which is preliminary data.</text>
</comment>
<dbReference type="Pfam" id="PF04307">
    <property type="entry name" value="YdjM"/>
    <property type="match status" value="1"/>
</dbReference>
<name>A0ABT4TI05_9ACTN</name>
<reference evidence="3" key="1">
    <citation type="submission" date="2023-01" db="EMBL/GenBank/DDBJ databases">
        <title>Draft genome sequence of Nocardiopsis sp. LSu2-4 isolated from halophytes.</title>
        <authorList>
            <person name="Duangmal K."/>
            <person name="Chantavorakit T."/>
        </authorList>
    </citation>
    <scope>NUCLEOTIDE SEQUENCE</scope>
    <source>
        <strain evidence="3">LSu2-4</strain>
    </source>
</reference>
<feature type="chain" id="PRO_5047060230" evidence="2">
    <location>
        <begin position="21"/>
        <end position="252"/>
    </location>
</feature>
<dbReference type="EMBL" id="JAQFWP010000009">
    <property type="protein sequence ID" value="MDA2804296.1"/>
    <property type="molecule type" value="Genomic_DNA"/>
</dbReference>
<evidence type="ECO:0000313" key="4">
    <source>
        <dbReference type="Proteomes" id="UP001165685"/>
    </source>
</evidence>
<dbReference type="Proteomes" id="UP001165685">
    <property type="component" value="Unassembled WGS sequence"/>
</dbReference>
<keyword evidence="4" id="KW-1185">Reference proteome</keyword>
<sequence>MAPSHAATGALAGVAATAAAAAAFGWPAGFADLAAAAGIGAGAALLPDLDHPRSTASRSLGPVTGLLSRAAQAASAAVFRATRTHRDAAGDGRHRYLLHTPVFALAVGAAAGAASTAWLPALAAVVWFTLALALRGLGRALPKGPTRRGLSAGPAAFLFAGPATVLLVWGGVSTGPHVGAALALGMVVHDLGDALTRSAVPLAWPVKVRGRRWAMVGAPRGLRFTTGDRAEHAIRWACLLAAPALGAAHLAL</sequence>
<keyword evidence="3" id="KW-0378">Hydrolase</keyword>
<evidence type="ECO:0000313" key="3">
    <source>
        <dbReference type="EMBL" id="MDA2804296.1"/>
    </source>
</evidence>
<evidence type="ECO:0000256" key="2">
    <source>
        <dbReference type="SAM" id="SignalP"/>
    </source>
</evidence>
<protein>
    <submittedName>
        <fullName evidence="3">Metal-dependent hydrolase</fullName>
    </submittedName>
</protein>
<gene>
    <name evidence="3" type="ORF">O4U47_07205</name>
</gene>
<proteinExistence type="predicted"/>
<evidence type="ECO:0000256" key="1">
    <source>
        <dbReference type="SAM" id="Phobius"/>
    </source>
</evidence>
<feature type="transmembrane region" description="Helical" evidence="1">
    <location>
        <begin position="150"/>
        <end position="172"/>
    </location>
</feature>
<dbReference type="InterPro" id="IPR007404">
    <property type="entry name" value="YdjM-like"/>
</dbReference>
<organism evidence="3 4">
    <name type="scientific">Nocardiopsis suaedae</name>
    <dbReference type="NCBI Taxonomy" id="3018444"/>
    <lineage>
        <taxon>Bacteria</taxon>
        <taxon>Bacillati</taxon>
        <taxon>Actinomycetota</taxon>
        <taxon>Actinomycetes</taxon>
        <taxon>Streptosporangiales</taxon>
        <taxon>Nocardiopsidaceae</taxon>
        <taxon>Nocardiopsis</taxon>
    </lineage>
</organism>